<sequence>MTERQHGGTATVTGRTASAALPPVLRLWLGSVAVIAALVVAGIGFAFAGESESGALDSWLVDPTADSIGPPWRAFALAVDFLGEPVGAVVLVAAVAAGCLLLRSPRAAVLVVASAVVAVGVAKLLKYVVGRTIHGPENLSYPSGHTTFLTALALALALFAVGRFGLGRAAGLLLVLGAALVAGGVMGWAEAALSAHYPTDAVGGWCTALAVVPATAWVVDKVADAGGTRG</sequence>
<reference evidence="3" key="1">
    <citation type="journal article" date="2014" name="Int. J. Syst. Evol. Microbiol.">
        <title>Complete genome sequence of Corynebacterium casei LMG S-19264T (=DSM 44701T), isolated from a smear-ripened cheese.</title>
        <authorList>
            <consortium name="US DOE Joint Genome Institute (JGI-PGF)"/>
            <person name="Walter F."/>
            <person name="Albersmeier A."/>
            <person name="Kalinowski J."/>
            <person name="Ruckert C."/>
        </authorList>
    </citation>
    <scope>NUCLEOTIDE SEQUENCE</scope>
    <source>
        <strain evidence="3">JCM 4637</strain>
    </source>
</reference>
<keyword evidence="1" id="KW-0472">Membrane</keyword>
<evidence type="ECO:0000259" key="2">
    <source>
        <dbReference type="Pfam" id="PF01569"/>
    </source>
</evidence>
<dbReference type="SUPFAM" id="SSF48317">
    <property type="entry name" value="Acid phosphatase/Vanadium-dependent haloperoxidase"/>
    <property type="match status" value="1"/>
</dbReference>
<reference evidence="3" key="2">
    <citation type="submission" date="2020-09" db="EMBL/GenBank/DDBJ databases">
        <authorList>
            <person name="Sun Q."/>
            <person name="Ohkuma M."/>
        </authorList>
    </citation>
    <scope>NUCLEOTIDE SEQUENCE</scope>
    <source>
        <strain evidence="3">JCM 4637</strain>
    </source>
</reference>
<proteinExistence type="predicted"/>
<protein>
    <submittedName>
        <fullName evidence="3">Membrane protein</fullName>
    </submittedName>
</protein>
<feature type="transmembrane region" description="Helical" evidence="1">
    <location>
        <begin position="27"/>
        <end position="48"/>
    </location>
</feature>
<dbReference type="RefSeq" id="WP_229898321.1">
    <property type="nucleotide sequence ID" value="NZ_BMVC01000014.1"/>
</dbReference>
<evidence type="ECO:0000256" key="1">
    <source>
        <dbReference type="SAM" id="Phobius"/>
    </source>
</evidence>
<evidence type="ECO:0000313" key="3">
    <source>
        <dbReference type="EMBL" id="GHD08417.1"/>
    </source>
</evidence>
<dbReference type="InterPro" id="IPR000326">
    <property type="entry name" value="PAP2/HPO"/>
</dbReference>
<dbReference type="AlphaFoldDB" id="A0A919CDQ4"/>
<feature type="transmembrane region" description="Helical" evidence="1">
    <location>
        <begin position="81"/>
        <end position="102"/>
    </location>
</feature>
<dbReference type="Proteomes" id="UP000638353">
    <property type="component" value="Unassembled WGS sequence"/>
</dbReference>
<comment type="caution">
    <text evidence="3">The sequence shown here is derived from an EMBL/GenBank/DDBJ whole genome shotgun (WGS) entry which is preliminary data.</text>
</comment>
<name>A0A919CDQ4_9ACTN</name>
<dbReference type="Pfam" id="PF01569">
    <property type="entry name" value="PAP2"/>
    <property type="match status" value="1"/>
</dbReference>
<accession>A0A919CDQ4</accession>
<feature type="transmembrane region" description="Helical" evidence="1">
    <location>
        <begin position="109"/>
        <end position="129"/>
    </location>
</feature>
<feature type="transmembrane region" description="Helical" evidence="1">
    <location>
        <begin position="169"/>
        <end position="189"/>
    </location>
</feature>
<keyword evidence="1" id="KW-1133">Transmembrane helix</keyword>
<keyword evidence="1" id="KW-0812">Transmembrane</keyword>
<feature type="transmembrane region" description="Helical" evidence="1">
    <location>
        <begin position="201"/>
        <end position="219"/>
    </location>
</feature>
<evidence type="ECO:0000313" key="4">
    <source>
        <dbReference type="Proteomes" id="UP000638353"/>
    </source>
</evidence>
<organism evidence="3 4">
    <name type="scientific">Streptomyces finlayi</name>
    <dbReference type="NCBI Taxonomy" id="67296"/>
    <lineage>
        <taxon>Bacteria</taxon>
        <taxon>Bacillati</taxon>
        <taxon>Actinomycetota</taxon>
        <taxon>Actinomycetes</taxon>
        <taxon>Kitasatosporales</taxon>
        <taxon>Streptomycetaceae</taxon>
        <taxon>Streptomyces</taxon>
    </lineage>
</organism>
<feature type="domain" description="Phosphatidic acid phosphatase type 2/haloperoxidase" evidence="2">
    <location>
        <begin position="138"/>
        <end position="221"/>
    </location>
</feature>
<dbReference type="InterPro" id="IPR036938">
    <property type="entry name" value="PAP2/HPO_sf"/>
</dbReference>
<dbReference type="EMBL" id="BMVC01000014">
    <property type="protein sequence ID" value="GHD08417.1"/>
    <property type="molecule type" value="Genomic_DNA"/>
</dbReference>
<gene>
    <name evidence="3" type="ORF">GCM10010334_61700</name>
</gene>
<feature type="transmembrane region" description="Helical" evidence="1">
    <location>
        <begin position="141"/>
        <end position="162"/>
    </location>
</feature>
<dbReference type="Gene3D" id="1.20.144.10">
    <property type="entry name" value="Phosphatidic acid phosphatase type 2/haloperoxidase"/>
    <property type="match status" value="1"/>
</dbReference>